<keyword evidence="3" id="KW-1185">Reference proteome</keyword>
<gene>
    <name evidence="2" type="ORF">IMZ08_05415</name>
</gene>
<dbReference type="Proteomes" id="UP001516662">
    <property type="component" value="Unassembled WGS sequence"/>
</dbReference>
<dbReference type="InterPro" id="IPR016181">
    <property type="entry name" value="Acyl_CoA_acyltransferase"/>
</dbReference>
<protein>
    <submittedName>
        <fullName evidence="2">GNAT family N-acetyltransferase</fullName>
    </submittedName>
</protein>
<evidence type="ECO:0000313" key="2">
    <source>
        <dbReference type="EMBL" id="MBE4907501.1"/>
    </source>
</evidence>
<dbReference type="SUPFAM" id="SSF55729">
    <property type="entry name" value="Acyl-CoA N-acyltransferases (Nat)"/>
    <property type="match status" value="1"/>
</dbReference>
<sequence>MSINIIDITNSVVAKAVLDVQIPAYQVEAEIIQFYDLPPLKDTVESLTQCGETFIGFYIDGELCGVISYKIENTVIDIHRLVVHPRHFRKGIAKGLLEFVESSFNASYSLTVSTGAKNSPAITFYNKNGFTKTKEIPITEGLTIACFRKYIKTEGGSN</sequence>
<evidence type="ECO:0000259" key="1">
    <source>
        <dbReference type="PROSITE" id="PS51186"/>
    </source>
</evidence>
<name>A0ABR9QGE7_9BACI</name>
<dbReference type="PROSITE" id="PS51186">
    <property type="entry name" value="GNAT"/>
    <property type="match status" value="1"/>
</dbReference>
<comment type="caution">
    <text evidence="2">The sequence shown here is derived from an EMBL/GenBank/DDBJ whole genome shotgun (WGS) entry which is preliminary data.</text>
</comment>
<dbReference type="CDD" id="cd04301">
    <property type="entry name" value="NAT_SF"/>
    <property type="match status" value="1"/>
</dbReference>
<evidence type="ECO:0000313" key="3">
    <source>
        <dbReference type="Proteomes" id="UP001516662"/>
    </source>
</evidence>
<dbReference type="RefSeq" id="WP_193534983.1">
    <property type="nucleotide sequence ID" value="NZ_JADCLJ010000011.1"/>
</dbReference>
<dbReference type="Pfam" id="PF00583">
    <property type="entry name" value="Acetyltransf_1"/>
    <property type="match status" value="1"/>
</dbReference>
<dbReference type="EMBL" id="JADCLJ010000011">
    <property type="protein sequence ID" value="MBE4907501.1"/>
    <property type="molecule type" value="Genomic_DNA"/>
</dbReference>
<accession>A0ABR9QGE7</accession>
<proteinExistence type="predicted"/>
<dbReference type="InterPro" id="IPR000182">
    <property type="entry name" value="GNAT_dom"/>
</dbReference>
<dbReference type="Gene3D" id="3.40.630.30">
    <property type="match status" value="1"/>
</dbReference>
<feature type="domain" description="N-acetyltransferase" evidence="1">
    <location>
        <begin position="3"/>
        <end position="149"/>
    </location>
</feature>
<reference evidence="2 3" key="1">
    <citation type="submission" date="2020-10" db="EMBL/GenBank/DDBJ databases">
        <title>Bacillus sp. HD4P25, an endophyte from a halophyte.</title>
        <authorList>
            <person name="Sun J.-Q."/>
        </authorList>
    </citation>
    <scope>NUCLEOTIDE SEQUENCE [LARGE SCALE GENOMIC DNA]</scope>
    <source>
        <strain evidence="2 3">YIM 93174</strain>
    </source>
</reference>
<organism evidence="2 3">
    <name type="scientific">Litchfieldia luteola</name>
    <dbReference type="NCBI Taxonomy" id="682179"/>
    <lineage>
        <taxon>Bacteria</taxon>
        <taxon>Bacillati</taxon>
        <taxon>Bacillota</taxon>
        <taxon>Bacilli</taxon>
        <taxon>Bacillales</taxon>
        <taxon>Bacillaceae</taxon>
        <taxon>Litchfieldia</taxon>
    </lineage>
</organism>